<evidence type="ECO:0000256" key="2">
    <source>
        <dbReference type="RuleBase" id="RU000461"/>
    </source>
</evidence>
<keyword evidence="4" id="KW-1185">Reference proteome</keyword>
<name>A0A238KWG0_9RHOB</name>
<keyword evidence="2" id="KW-0479">Metal-binding</keyword>
<keyword evidence="2 3" id="KW-0560">Oxidoreductase</keyword>
<dbReference type="PANTHER" id="PTHR46696">
    <property type="entry name" value="P450, PUTATIVE (EUROFUNG)-RELATED"/>
    <property type="match status" value="1"/>
</dbReference>
<dbReference type="InterPro" id="IPR002397">
    <property type="entry name" value="Cyt_P450_B"/>
</dbReference>
<dbReference type="InterPro" id="IPR001128">
    <property type="entry name" value="Cyt_P450"/>
</dbReference>
<dbReference type="PRINTS" id="PR00359">
    <property type="entry name" value="BP450"/>
</dbReference>
<dbReference type="Gene3D" id="1.10.630.10">
    <property type="entry name" value="Cytochrome P450"/>
    <property type="match status" value="1"/>
</dbReference>
<reference evidence="3 4" key="1">
    <citation type="submission" date="2017-05" db="EMBL/GenBank/DDBJ databases">
        <authorList>
            <person name="Song R."/>
            <person name="Chenine A.L."/>
            <person name="Ruprecht R.M."/>
        </authorList>
    </citation>
    <scope>NUCLEOTIDE SEQUENCE [LARGE SCALE GENOMIC DNA]</scope>
    <source>
        <strain evidence="3 4">CECT 8898</strain>
    </source>
</reference>
<gene>
    <name evidence="3" type="ORF">MAA8898_03433</name>
</gene>
<evidence type="ECO:0000313" key="4">
    <source>
        <dbReference type="Proteomes" id="UP000207598"/>
    </source>
</evidence>
<dbReference type="GO" id="GO:0004497">
    <property type="term" value="F:monooxygenase activity"/>
    <property type="evidence" value="ECO:0007669"/>
    <property type="project" value="UniProtKB-KW"/>
</dbReference>
<evidence type="ECO:0000256" key="1">
    <source>
        <dbReference type="ARBA" id="ARBA00010617"/>
    </source>
</evidence>
<protein>
    <submittedName>
        <fullName evidence="3">Cytochrome P450-pinF2, plant-inducible</fullName>
        <ecNumber evidence="3">1.14.-.-</ecNumber>
    </submittedName>
</protein>
<dbReference type="AlphaFoldDB" id="A0A238KWG0"/>
<dbReference type="Pfam" id="PF00067">
    <property type="entry name" value="p450"/>
    <property type="match status" value="1"/>
</dbReference>
<organism evidence="3 4">
    <name type="scientific">Maliponia aquimaris</name>
    <dbReference type="NCBI Taxonomy" id="1673631"/>
    <lineage>
        <taxon>Bacteria</taxon>
        <taxon>Pseudomonadati</taxon>
        <taxon>Pseudomonadota</taxon>
        <taxon>Alphaproteobacteria</taxon>
        <taxon>Rhodobacterales</taxon>
        <taxon>Paracoccaceae</taxon>
        <taxon>Maliponia</taxon>
    </lineage>
</organism>
<proteinExistence type="inferred from homology"/>
<dbReference type="PANTHER" id="PTHR46696:SF1">
    <property type="entry name" value="CYTOCHROME P450 YJIB-RELATED"/>
    <property type="match status" value="1"/>
</dbReference>
<dbReference type="EMBL" id="FXYF01000010">
    <property type="protein sequence ID" value="SMX46542.1"/>
    <property type="molecule type" value="Genomic_DNA"/>
</dbReference>
<dbReference type="EC" id="1.14.-.-" evidence="3"/>
<accession>A0A238KWG0</accession>
<dbReference type="RefSeq" id="WP_094022219.1">
    <property type="nucleotide sequence ID" value="NZ_FXYF01000010.1"/>
</dbReference>
<keyword evidence="2" id="KW-0349">Heme</keyword>
<dbReference type="InterPro" id="IPR017972">
    <property type="entry name" value="Cyt_P450_CS"/>
</dbReference>
<comment type="similarity">
    <text evidence="1 2">Belongs to the cytochrome P450 family.</text>
</comment>
<keyword evidence="2" id="KW-0503">Monooxygenase</keyword>
<dbReference type="SUPFAM" id="SSF48264">
    <property type="entry name" value="Cytochrome P450"/>
    <property type="match status" value="1"/>
</dbReference>
<dbReference type="Proteomes" id="UP000207598">
    <property type="component" value="Unassembled WGS sequence"/>
</dbReference>
<dbReference type="PROSITE" id="PS00086">
    <property type="entry name" value="CYTOCHROME_P450"/>
    <property type="match status" value="1"/>
</dbReference>
<dbReference type="GO" id="GO:0005506">
    <property type="term" value="F:iron ion binding"/>
    <property type="evidence" value="ECO:0007669"/>
    <property type="project" value="InterPro"/>
</dbReference>
<dbReference type="OrthoDB" id="9801155at2"/>
<dbReference type="GO" id="GO:0016705">
    <property type="term" value="F:oxidoreductase activity, acting on paired donors, with incorporation or reduction of molecular oxygen"/>
    <property type="evidence" value="ECO:0007669"/>
    <property type="project" value="InterPro"/>
</dbReference>
<dbReference type="GO" id="GO:0020037">
    <property type="term" value="F:heme binding"/>
    <property type="evidence" value="ECO:0007669"/>
    <property type="project" value="InterPro"/>
</dbReference>
<evidence type="ECO:0000313" key="3">
    <source>
        <dbReference type="EMBL" id="SMX46542.1"/>
    </source>
</evidence>
<sequence>MSDAPVVDLDPVDLTADPYPALGRLQAETPIAYVPQLGATLITRRDVIHAQEKRIEVFSSHQPQGLMTRLMGENMMRKDGEAHQAERRACFPAFSPRTVRDRWAAQFRAAAQEILAELKPRGHCDLVADYAMRLSGEALRIITGVRGLSWQEVDATSQAMIDGIANYAGHPEVEARCHAATARIDAAIEAQVADPPDLSLLDVQLRAGLPMDSVKANIKLAISGGQNEPRDAIAGCVWALLTHPDQLALIGSGKARWQDAFEEYARWIAPIGMSPRQVARPDTVEGVRFDTGDRVFLMFGIGNRDPAVFDRPDDLDITRDTGPSLAFGAGPHFCAGAAASRSLIAEVALPMLFDALPGMALDGPVQFTGWAFRGPRAVPVRWET</sequence>
<keyword evidence="2" id="KW-0408">Iron</keyword>
<dbReference type="InterPro" id="IPR036396">
    <property type="entry name" value="Cyt_P450_sf"/>
</dbReference>